<dbReference type="PANTHER" id="PTHR21047:SF2">
    <property type="entry name" value="THYMIDINE DIPHOSPHO-4-KETO-RHAMNOSE 3,5-EPIMERASE"/>
    <property type="match status" value="1"/>
</dbReference>
<dbReference type="CDD" id="cd00438">
    <property type="entry name" value="cupin_RmlC"/>
    <property type="match status" value="1"/>
</dbReference>
<comment type="pathway">
    <text evidence="5">Carbohydrate biosynthesis; dTDP-L-rhamnose biosynthesis.</text>
</comment>
<keyword evidence="7" id="KW-1185">Reference proteome</keyword>
<dbReference type="RefSeq" id="WP_265375769.1">
    <property type="nucleotide sequence ID" value="NZ_JAMQPV010000001.1"/>
</dbReference>
<dbReference type="SUPFAM" id="SSF51182">
    <property type="entry name" value="RmlC-like cupins"/>
    <property type="match status" value="1"/>
</dbReference>
<evidence type="ECO:0000313" key="6">
    <source>
        <dbReference type="EMBL" id="MCW7462986.1"/>
    </source>
</evidence>
<protein>
    <recommendedName>
        <fullName evidence="4 5">dTDP-4-dehydrorhamnose 3,5-epimerase</fullName>
        <ecNumber evidence="3 5">5.1.3.13</ecNumber>
    </recommendedName>
    <alternativeName>
        <fullName evidence="5">Thymidine diphospho-4-keto-rhamnose 3,5-epimerase</fullName>
    </alternativeName>
</protein>
<comment type="catalytic activity">
    <reaction evidence="1 5">
        <text>dTDP-4-dehydro-6-deoxy-alpha-D-glucose = dTDP-4-dehydro-beta-L-rhamnose</text>
        <dbReference type="Rhea" id="RHEA:16969"/>
        <dbReference type="ChEBI" id="CHEBI:57649"/>
        <dbReference type="ChEBI" id="CHEBI:62830"/>
        <dbReference type="EC" id="5.1.3.13"/>
    </reaction>
</comment>
<dbReference type="GO" id="GO:0008830">
    <property type="term" value="F:dTDP-4-dehydrorhamnose 3,5-epimerase activity"/>
    <property type="evidence" value="ECO:0007669"/>
    <property type="project" value="UniProtKB-EC"/>
</dbReference>
<dbReference type="NCBIfam" id="TIGR01221">
    <property type="entry name" value="rmlC"/>
    <property type="match status" value="1"/>
</dbReference>
<dbReference type="InterPro" id="IPR000888">
    <property type="entry name" value="RmlC-like"/>
</dbReference>
<dbReference type="EC" id="5.1.3.13" evidence="3 5"/>
<dbReference type="InterPro" id="IPR014710">
    <property type="entry name" value="RmlC-like_jellyroll"/>
</dbReference>
<dbReference type="InterPro" id="IPR011051">
    <property type="entry name" value="RmlC_Cupin_sf"/>
</dbReference>
<evidence type="ECO:0000256" key="1">
    <source>
        <dbReference type="ARBA" id="ARBA00001298"/>
    </source>
</evidence>
<comment type="similarity">
    <text evidence="5">Belongs to the dTDP-4-dehydrorhamnose 3,5-epimerase family.</text>
</comment>
<organism evidence="6 7">
    <name type="scientific">Leptospira limi</name>
    <dbReference type="NCBI Taxonomy" id="2950023"/>
    <lineage>
        <taxon>Bacteria</taxon>
        <taxon>Pseudomonadati</taxon>
        <taxon>Spirochaetota</taxon>
        <taxon>Spirochaetia</taxon>
        <taxon>Leptospirales</taxon>
        <taxon>Leptospiraceae</taxon>
        <taxon>Leptospira</taxon>
    </lineage>
</organism>
<comment type="caution">
    <text evidence="6">The sequence shown here is derived from an EMBL/GenBank/DDBJ whole genome shotgun (WGS) entry which is preliminary data.</text>
</comment>
<name>A0ABT3LZ39_9LEPT</name>
<dbReference type="Pfam" id="PF00908">
    <property type="entry name" value="dTDP_sugar_isom"/>
    <property type="match status" value="1"/>
</dbReference>
<gene>
    <name evidence="6" type="primary">rfbC</name>
    <name evidence="6" type="ORF">ND812_12880</name>
</gene>
<keyword evidence="5 6" id="KW-0413">Isomerase</keyword>
<evidence type="ECO:0000256" key="2">
    <source>
        <dbReference type="ARBA" id="ARBA00001997"/>
    </source>
</evidence>
<proteinExistence type="inferred from homology"/>
<evidence type="ECO:0000256" key="5">
    <source>
        <dbReference type="RuleBase" id="RU364069"/>
    </source>
</evidence>
<dbReference type="Proteomes" id="UP001209737">
    <property type="component" value="Unassembled WGS sequence"/>
</dbReference>
<dbReference type="EMBL" id="JAMQPV010000001">
    <property type="protein sequence ID" value="MCW7462986.1"/>
    <property type="molecule type" value="Genomic_DNA"/>
</dbReference>
<dbReference type="PANTHER" id="PTHR21047">
    <property type="entry name" value="DTDP-6-DEOXY-D-GLUCOSE-3,5 EPIMERASE"/>
    <property type="match status" value="1"/>
</dbReference>
<reference evidence="6 7" key="1">
    <citation type="submission" date="2022-06" db="EMBL/GenBank/DDBJ databases">
        <title>Leptospira isolates from biofilms formed at urban environments.</title>
        <authorList>
            <person name="Ribeiro P.S."/>
            <person name="Sousa T."/>
            <person name="Carvalho N."/>
            <person name="Aburjaile F."/>
            <person name="Neves F."/>
            <person name="Oliveira D."/>
            <person name="Blanco L."/>
            <person name="Lima J."/>
            <person name="Costa F."/>
            <person name="Brenig B."/>
            <person name="Soares S."/>
            <person name="Ramos R."/>
            <person name="Goes-Neto A."/>
            <person name="Matiuzzi M."/>
            <person name="Azevedo V."/>
            <person name="Ristow P."/>
        </authorList>
    </citation>
    <scope>NUCLEOTIDE SEQUENCE [LARGE SCALE GENOMIC DNA]</scope>
    <source>
        <strain evidence="6 7">VSF25</strain>
    </source>
</reference>
<evidence type="ECO:0000313" key="7">
    <source>
        <dbReference type="Proteomes" id="UP001209737"/>
    </source>
</evidence>
<accession>A0ABT3LZ39</accession>
<evidence type="ECO:0000256" key="4">
    <source>
        <dbReference type="ARBA" id="ARBA00019595"/>
    </source>
</evidence>
<evidence type="ECO:0000256" key="3">
    <source>
        <dbReference type="ARBA" id="ARBA00012098"/>
    </source>
</evidence>
<dbReference type="Gene3D" id="2.60.120.10">
    <property type="entry name" value="Jelly Rolls"/>
    <property type="match status" value="1"/>
</dbReference>
<comment type="subunit">
    <text evidence="5">Homodimer.</text>
</comment>
<comment type="function">
    <text evidence="2 5">Catalyzes the epimerization of the C3' and C5'positions of dTDP-6-deoxy-D-xylo-4-hexulose, forming dTDP-6-deoxy-L-lyxo-4-hexulose.</text>
</comment>
<sequence length="176" mass="20155">MEFEKTPIEGLLILHPKVFKDDRGYFLETFEETRYKSFGIPDKFIQDNHSHSIKNVIRGMHFTIKRPQAQILTVIRGQIFDVVVDIRKDSASFGKWFGLELSENGVRQVYMSPGLAHGFCTLSDHADLHYKVSEKYDPHDDAGLNHADPEVGIVWPVSHPIVSAKDSKLPFLKDLY</sequence>